<dbReference type="SUPFAM" id="SSF81301">
    <property type="entry name" value="Nucleotidyltransferase"/>
    <property type="match status" value="1"/>
</dbReference>
<dbReference type="GO" id="GO:0006260">
    <property type="term" value="P:DNA replication"/>
    <property type="evidence" value="ECO:0007669"/>
    <property type="project" value="UniProtKB-KW"/>
</dbReference>
<keyword evidence="6 17" id="KW-0548">Nucleotidyltransferase</keyword>
<evidence type="ECO:0000256" key="3">
    <source>
        <dbReference type="ARBA" id="ARBA00008323"/>
    </source>
</evidence>
<dbReference type="InterPro" id="IPR002008">
    <property type="entry name" value="DNA_pol_X_beta-like"/>
</dbReference>
<dbReference type="SUPFAM" id="SSF47802">
    <property type="entry name" value="DNA polymerase beta, N-terminal domain-like"/>
    <property type="match status" value="1"/>
</dbReference>
<evidence type="ECO:0000259" key="19">
    <source>
        <dbReference type="PROSITE" id="PS50172"/>
    </source>
</evidence>
<keyword evidence="10 17" id="KW-0239">DNA-directed DNA polymerase</keyword>
<evidence type="ECO:0000256" key="10">
    <source>
        <dbReference type="ARBA" id="ARBA00022932"/>
    </source>
</evidence>
<evidence type="ECO:0000256" key="4">
    <source>
        <dbReference type="ARBA" id="ARBA00022634"/>
    </source>
</evidence>
<evidence type="ECO:0000256" key="9">
    <source>
        <dbReference type="ARBA" id="ARBA00022763"/>
    </source>
</evidence>
<keyword evidence="5 17" id="KW-0808">Transferase</keyword>
<dbReference type="PANTHER" id="PTHR11276">
    <property type="entry name" value="DNA POLYMERASE TYPE-X FAMILY MEMBER"/>
    <property type="match status" value="1"/>
</dbReference>
<dbReference type="CDD" id="cd00141">
    <property type="entry name" value="NT_POLXc"/>
    <property type="match status" value="1"/>
</dbReference>
<evidence type="ECO:0000256" key="18">
    <source>
        <dbReference type="SAM" id="MobiDB-lite"/>
    </source>
</evidence>
<comment type="function">
    <text evidence="17">DNA polymerase that functions in several pathways of DNA repair. Involved in base excision repair (BER) responsible for repair of lesions that give rise to abasic (AP) sites in DNA. Also contributes to DNA double-strand break repair by non-homologous end joining and homologous recombination. Has both template-dependent and template-independent (terminal transferase) DNA polymerase activities. Has also a 5'-deoxyribose-5-phosphate lyase (dRP lyase) activity.</text>
</comment>
<dbReference type="GO" id="GO:0005634">
    <property type="term" value="C:nucleus"/>
    <property type="evidence" value="ECO:0007669"/>
    <property type="project" value="UniProtKB-SubCell"/>
</dbReference>
<accession>A0AAW2HJC4</accession>
<dbReference type="SMART" id="SM00483">
    <property type="entry name" value="POLXc"/>
    <property type="match status" value="1"/>
</dbReference>
<dbReference type="InterPro" id="IPR018944">
    <property type="entry name" value="DNA_pol_lambd_fingers_domain"/>
</dbReference>
<dbReference type="InterPro" id="IPR036420">
    <property type="entry name" value="BRCT_dom_sf"/>
</dbReference>
<dbReference type="FunFam" id="1.10.150.110:FF:000005">
    <property type="entry name" value="DNA polymerase POL4"/>
    <property type="match status" value="1"/>
</dbReference>
<dbReference type="InterPro" id="IPR037160">
    <property type="entry name" value="DNA_Pol_thumb_sf"/>
</dbReference>
<evidence type="ECO:0000313" key="20">
    <source>
        <dbReference type="EMBL" id="KAL0269978.1"/>
    </source>
</evidence>
<reference evidence="20" key="1">
    <citation type="journal article" date="2024" name="Gigascience">
        <title>Chromosome-level genome of the poultry shaft louse Menopon gallinae provides insight into the host-switching and adaptive evolution of parasitic lice.</title>
        <authorList>
            <person name="Xu Y."/>
            <person name="Ma L."/>
            <person name="Liu S."/>
            <person name="Liang Y."/>
            <person name="Liu Q."/>
            <person name="He Z."/>
            <person name="Tian L."/>
            <person name="Duan Y."/>
            <person name="Cai W."/>
            <person name="Li H."/>
            <person name="Song F."/>
        </authorList>
    </citation>
    <scope>NUCLEOTIDE SEQUENCE</scope>
    <source>
        <strain evidence="20">Cailab_2023a</strain>
    </source>
</reference>
<evidence type="ECO:0000256" key="6">
    <source>
        <dbReference type="ARBA" id="ARBA00022695"/>
    </source>
</evidence>
<dbReference type="Pfam" id="PF10391">
    <property type="entry name" value="DNA_pol_lambd_f"/>
    <property type="match status" value="1"/>
</dbReference>
<evidence type="ECO:0000256" key="14">
    <source>
        <dbReference type="ARBA" id="ARBA00023242"/>
    </source>
</evidence>
<dbReference type="PRINTS" id="PR00870">
    <property type="entry name" value="DNAPOLXBETA"/>
</dbReference>
<dbReference type="Pfam" id="PF14792">
    <property type="entry name" value="DNA_pol_B_palm"/>
    <property type="match status" value="1"/>
</dbReference>
<dbReference type="SUPFAM" id="SSF81585">
    <property type="entry name" value="PsbU/PolX domain-like"/>
    <property type="match status" value="1"/>
</dbReference>
<name>A0AAW2HJC4_9NEOP</name>
<dbReference type="AlphaFoldDB" id="A0AAW2HJC4"/>
<comment type="catalytic activity">
    <reaction evidence="15 17">
        <text>DNA(n) + a 2'-deoxyribonucleoside 5'-triphosphate = DNA(n+1) + diphosphate</text>
        <dbReference type="Rhea" id="RHEA:22508"/>
        <dbReference type="Rhea" id="RHEA-COMP:17339"/>
        <dbReference type="Rhea" id="RHEA-COMP:17340"/>
        <dbReference type="ChEBI" id="CHEBI:33019"/>
        <dbReference type="ChEBI" id="CHEBI:61560"/>
        <dbReference type="ChEBI" id="CHEBI:173112"/>
        <dbReference type="EC" id="2.7.7.7"/>
    </reaction>
</comment>
<keyword evidence="7" id="KW-0235">DNA replication</keyword>
<keyword evidence="13" id="KW-0456">Lyase</keyword>
<dbReference type="InterPro" id="IPR019843">
    <property type="entry name" value="DNA_pol-X_BS"/>
</dbReference>
<dbReference type="FunFam" id="1.10.150.20:FF:000010">
    <property type="entry name" value="DNA polymerase lambda"/>
    <property type="match status" value="1"/>
</dbReference>
<proteinExistence type="inferred from homology"/>
<dbReference type="Gene3D" id="1.10.150.110">
    <property type="entry name" value="DNA polymerase beta, N-terminal domain-like"/>
    <property type="match status" value="1"/>
</dbReference>
<dbReference type="PRINTS" id="PR00869">
    <property type="entry name" value="DNAPOLX"/>
</dbReference>
<keyword evidence="4" id="KW-0237">DNA synthesis</keyword>
<comment type="caution">
    <text evidence="20">The sequence shown here is derived from an EMBL/GenBank/DDBJ whole genome shotgun (WGS) entry which is preliminary data.</text>
</comment>
<dbReference type="Gene3D" id="3.30.210.10">
    <property type="entry name" value="DNA polymerase, thumb domain"/>
    <property type="match status" value="1"/>
</dbReference>
<keyword evidence="8" id="KW-0479">Metal-binding</keyword>
<dbReference type="GO" id="GO:0006303">
    <property type="term" value="P:double-strand break repair via nonhomologous end joining"/>
    <property type="evidence" value="ECO:0007669"/>
    <property type="project" value="TreeGrafter"/>
</dbReference>
<dbReference type="InterPro" id="IPR028207">
    <property type="entry name" value="DNA_pol_B_palm_palm"/>
</dbReference>
<protein>
    <recommendedName>
        <fullName evidence="17">DNA polymerase</fullName>
        <ecNumber evidence="17">2.7.7.7</ecNumber>
    </recommendedName>
</protein>
<evidence type="ECO:0000256" key="8">
    <source>
        <dbReference type="ARBA" id="ARBA00022723"/>
    </source>
</evidence>
<dbReference type="InterPro" id="IPR027421">
    <property type="entry name" value="DNA_pol_lamdba_lyase_dom_sf"/>
</dbReference>
<dbReference type="GO" id="GO:0003677">
    <property type="term" value="F:DNA binding"/>
    <property type="evidence" value="ECO:0007669"/>
    <property type="project" value="UniProtKB-UniRule"/>
</dbReference>
<dbReference type="Gene3D" id="1.10.150.20">
    <property type="entry name" value="5' to 3' exonuclease, C-terminal subdomain"/>
    <property type="match status" value="1"/>
</dbReference>
<comment type="cofactor">
    <cofactor evidence="1">
        <name>Mn(2+)</name>
        <dbReference type="ChEBI" id="CHEBI:29035"/>
    </cofactor>
</comment>
<dbReference type="InterPro" id="IPR010996">
    <property type="entry name" value="HHH_MUS81"/>
</dbReference>
<dbReference type="SUPFAM" id="SSF52113">
    <property type="entry name" value="BRCT domain"/>
    <property type="match status" value="1"/>
</dbReference>
<feature type="active site" description="Nucleophile; Schiff-base intermediate with DNA; for 5'-dRP lyase activity" evidence="16">
    <location>
        <position position="213"/>
    </location>
</feature>
<comment type="subcellular location">
    <subcellularLocation>
        <location evidence="2 17">Nucleus</location>
    </subcellularLocation>
</comment>
<dbReference type="InterPro" id="IPR002054">
    <property type="entry name" value="DNA-dir_DNA_pol_X"/>
</dbReference>
<dbReference type="EMBL" id="JARGDH010000004">
    <property type="protein sequence ID" value="KAL0269978.1"/>
    <property type="molecule type" value="Genomic_DNA"/>
</dbReference>
<gene>
    <name evidence="20" type="ORF">PYX00_007542</name>
</gene>
<keyword evidence="12 17" id="KW-0234">DNA repair</keyword>
<dbReference type="Pfam" id="PF14716">
    <property type="entry name" value="HHH_8"/>
    <property type="match status" value="1"/>
</dbReference>
<dbReference type="InterPro" id="IPR001357">
    <property type="entry name" value="BRCT_dom"/>
</dbReference>
<organism evidence="20">
    <name type="scientific">Menopon gallinae</name>
    <name type="common">poultry shaft louse</name>
    <dbReference type="NCBI Taxonomy" id="328185"/>
    <lineage>
        <taxon>Eukaryota</taxon>
        <taxon>Metazoa</taxon>
        <taxon>Ecdysozoa</taxon>
        <taxon>Arthropoda</taxon>
        <taxon>Hexapoda</taxon>
        <taxon>Insecta</taxon>
        <taxon>Pterygota</taxon>
        <taxon>Neoptera</taxon>
        <taxon>Paraneoptera</taxon>
        <taxon>Psocodea</taxon>
        <taxon>Troctomorpha</taxon>
        <taxon>Phthiraptera</taxon>
        <taxon>Amblycera</taxon>
        <taxon>Menoponidae</taxon>
        <taxon>Menopon</taxon>
    </lineage>
</organism>
<dbReference type="GO" id="GO:0016829">
    <property type="term" value="F:lyase activity"/>
    <property type="evidence" value="ECO:0007669"/>
    <property type="project" value="UniProtKB-KW"/>
</dbReference>
<keyword evidence="11" id="KW-0238">DNA-binding</keyword>
<evidence type="ECO:0000256" key="17">
    <source>
        <dbReference type="RuleBase" id="RU366014"/>
    </source>
</evidence>
<dbReference type="PROSITE" id="PS00522">
    <property type="entry name" value="DNA_POLYMERASE_X"/>
    <property type="match status" value="1"/>
</dbReference>
<dbReference type="PANTHER" id="PTHR11276:SF28">
    <property type="entry name" value="DNA POLYMERASE LAMBDA"/>
    <property type="match status" value="1"/>
</dbReference>
<dbReference type="Gene3D" id="3.30.460.10">
    <property type="entry name" value="Beta Polymerase, domain 2"/>
    <property type="match status" value="1"/>
</dbReference>
<comment type="similarity">
    <text evidence="3 17">Belongs to the DNA polymerase type-X family.</text>
</comment>
<evidence type="ECO:0000256" key="12">
    <source>
        <dbReference type="ARBA" id="ARBA00023204"/>
    </source>
</evidence>
<evidence type="ECO:0000256" key="15">
    <source>
        <dbReference type="ARBA" id="ARBA00049244"/>
    </source>
</evidence>
<dbReference type="EC" id="2.7.7.7" evidence="17"/>
<feature type="domain" description="BRCT" evidence="19">
    <location>
        <begin position="1"/>
        <end position="98"/>
    </location>
</feature>
<evidence type="ECO:0000256" key="16">
    <source>
        <dbReference type="PIRSR" id="PIRSR622312-50"/>
    </source>
</evidence>
<evidence type="ECO:0000256" key="7">
    <source>
        <dbReference type="ARBA" id="ARBA00022705"/>
    </source>
</evidence>
<dbReference type="GO" id="GO:0003887">
    <property type="term" value="F:DNA-directed DNA polymerase activity"/>
    <property type="evidence" value="ECO:0007669"/>
    <property type="project" value="UniProtKB-UniRule"/>
</dbReference>
<evidence type="ECO:0000256" key="11">
    <source>
        <dbReference type="ARBA" id="ARBA00023125"/>
    </source>
</evidence>
<feature type="compositionally biased region" description="Polar residues" evidence="18">
    <location>
        <begin position="108"/>
        <end position="123"/>
    </location>
</feature>
<evidence type="ECO:0000256" key="2">
    <source>
        <dbReference type="ARBA" id="ARBA00004123"/>
    </source>
</evidence>
<evidence type="ECO:0000256" key="5">
    <source>
        <dbReference type="ARBA" id="ARBA00022679"/>
    </source>
</evidence>
<dbReference type="PROSITE" id="PS50172">
    <property type="entry name" value="BRCT"/>
    <property type="match status" value="1"/>
</dbReference>
<feature type="region of interest" description="Disordered" evidence="18">
    <location>
        <begin position="107"/>
        <end position="129"/>
    </location>
</feature>
<keyword evidence="14 17" id="KW-0539">Nucleus</keyword>
<dbReference type="InterPro" id="IPR022312">
    <property type="entry name" value="DNA_pol_X"/>
</dbReference>
<dbReference type="Pfam" id="PF14791">
    <property type="entry name" value="DNA_pol_B_thumb"/>
    <property type="match status" value="1"/>
</dbReference>
<dbReference type="GO" id="GO:0046872">
    <property type="term" value="F:metal ion binding"/>
    <property type="evidence" value="ECO:0007669"/>
    <property type="project" value="UniProtKB-UniRule"/>
</dbReference>
<sequence length="479" mass="54025">MVDFLKGLSFLILPLGLGSKRMDFFEKQITKYSGGVRDKTKPSHVIIEESVGESKEKCLMALKTNGVVLSDDIVIVGTKWLSKCIGEKRIVDTKPFEFAWMAEILPSEGTSSDGRPTESTADFSPSPRKKTKIESEKYICSQSSVSNFEISDKKKMIISELRKLADAFAARKDTWRAYSYENAIRALTQCDHDISTYQEASKIPGIGERMASKIMEILESGKLTKVEEIVDEKTKVLELFCNVWGAGPTTAENWYLLGYRTLDDLRNKAKLTKQQEIGLKFYDDFMERMTREQVERIGSVVAEELKHVHGHCRTELVGSYRRGKVTCGDVDVMVVNPGPKNPADILLQLTDRLRDKGYLTDDLVSLNDLPCEDSHRKYLGVFRFPGEGGAHRRIDIFVVPKSQYAAALMHYTGSAMYNRSVRLFASRKGLTLNEHGLYAGVIRKGSDILNEGKLVPTPTEKDIFDYLGLDYKAPEERDH</sequence>
<dbReference type="InterPro" id="IPR043519">
    <property type="entry name" value="NT_sf"/>
</dbReference>
<evidence type="ECO:0000256" key="13">
    <source>
        <dbReference type="ARBA" id="ARBA00023239"/>
    </source>
</evidence>
<evidence type="ECO:0000256" key="1">
    <source>
        <dbReference type="ARBA" id="ARBA00001936"/>
    </source>
</evidence>
<dbReference type="Gene3D" id="3.40.50.10190">
    <property type="entry name" value="BRCT domain"/>
    <property type="match status" value="1"/>
</dbReference>
<dbReference type="InterPro" id="IPR029398">
    <property type="entry name" value="PolB_thumb"/>
</dbReference>
<keyword evidence="9 17" id="KW-0227">DNA damage</keyword>